<keyword evidence="3" id="KW-1185">Reference proteome</keyword>
<dbReference type="EMBL" id="UHDZ01000001">
    <property type="protein sequence ID" value="SUM71781.1"/>
    <property type="molecule type" value="Genomic_DNA"/>
</dbReference>
<protein>
    <submittedName>
        <fullName evidence="2">Membrane protein</fullName>
    </submittedName>
</protein>
<dbReference type="AlphaFoldDB" id="A0A380H5M2"/>
<gene>
    <name evidence="2" type="ORF">NCTC11807_01568</name>
</gene>
<dbReference type="InterPro" id="IPR009845">
    <property type="entry name" value="DUF1405"/>
</dbReference>
<keyword evidence="1" id="KW-0812">Transmembrane</keyword>
<sequence>MNIFMFLEQGDITLNGMMLTILHGIMTLEALYFYPRFKITILAGWGSFIYDD</sequence>
<accession>A0A380H5M2</accession>
<proteinExistence type="predicted"/>
<evidence type="ECO:0000256" key="1">
    <source>
        <dbReference type="SAM" id="Phobius"/>
    </source>
</evidence>
<keyword evidence="1" id="KW-0472">Membrane</keyword>
<dbReference type="Proteomes" id="UP000255425">
    <property type="component" value="Unassembled WGS sequence"/>
</dbReference>
<evidence type="ECO:0000313" key="3">
    <source>
        <dbReference type="Proteomes" id="UP000255425"/>
    </source>
</evidence>
<dbReference type="Pfam" id="PF07187">
    <property type="entry name" value="DUF1405"/>
    <property type="match status" value="1"/>
</dbReference>
<evidence type="ECO:0000313" key="2">
    <source>
        <dbReference type="EMBL" id="SUM71781.1"/>
    </source>
</evidence>
<name>A0A380H5M2_9STAP</name>
<keyword evidence="1" id="KW-1133">Transmembrane helix</keyword>
<organism evidence="2 3">
    <name type="scientific">Staphylococcus saccharolyticus</name>
    <dbReference type="NCBI Taxonomy" id="33028"/>
    <lineage>
        <taxon>Bacteria</taxon>
        <taxon>Bacillati</taxon>
        <taxon>Bacillota</taxon>
        <taxon>Bacilli</taxon>
        <taxon>Bacillales</taxon>
        <taxon>Staphylococcaceae</taxon>
        <taxon>Staphylococcus</taxon>
    </lineage>
</organism>
<feature type="transmembrane region" description="Helical" evidence="1">
    <location>
        <begin position="12"/>
        <end position="34"/>
    </location>
</feature>
<reference evidence="2 3" key="1">
    <citation type="submission" date="2018-06" db="EMBL/GenBank/DDBJ databases">
        <authorList>
            <consortium name="Pathogen Informatics"/>
            <person name="Doyle S."/>
        </authorList>
    </citation>
    <scope>NUCLEOTIDE SEQUENCE [LARGE SCALE GENOMIC DNA]</scope>
    <source>
        <strain evidence="2 3">NCTC11807</strain>
    </source>
</reference>